<dbReference type="Proteomes" id="UP001177023">
    <property type="component" value="Unassembled WGS sequence"/>
</dbReference>
<evidence type="ECO:0000256" key="3">
    <source>
        <dbReference type="SAM" id="MobiDB-lite"/>
    </source>
</evidence>
<dbReference type="EMBL" id="CATQJA010002653">
    <property type="protein sequence ID" value="CAJ0578401.1"/>
    <property type="molecule type" value="Genomic_DNA"/>
</dbReference>
<dbReference type="PANTHER" id="PTHR28524:SF3">
    <property type="entry name" value="SUCCINATE DEHYDROGENASE ASSEMBLY FACTOR 4, MITOCHONDRIAL"/>
    <property type="match status" value="1"/>
</dbReference>
<sequence length="213" mass="24220">MNQASTSPRQDFDFTLCKEELHGYVLQLEGCVWLWVGRGSLNSLHLSIFPRSTPVLHSPESETTDGRIALRVGKLFPDKQVFFSTDLISDNPEYWNELYNTLLTSFKEMLSSRALPLQTISKVCSRTLASKPGKSREDIIREKTPKGKLDVRDFMEKNKDKPAKSKEVKVYVDPYLLKHPEGVNQKTGEVDGPAGPEPTRFGDWERKGRVSDF</sequence>
<dbReference type="AlphaFoldDB" id="A0AA36G7C5"/>
<reference evidence="4" key="1">
    <citation type="submission" date="2023-06" db="EMBL/GenBank/DDBJ databases">
        <authorList>
            <person name="Delattre M."/>
        </authorList>
    </citation>
    <scope>NUCLEOTIDE SEQUENCE</scope>
    <source>
        <strain evidence="4">AF72</strain>
    </source>
</reference>
<dbReference type="InterPro" id="IPR012875">
    <property type="entry name" value="SDHF4"/>
</dbReference>
<evidence type="ECO:0000256" key="2">
    <source>
        <dbReference type="ARBA" id="ARBA00022170"/>
    </source>
</evidence>
<proteinExistence type="inferred from homology"/>
<evidence type="ECO:0000256" key="1">
    <source>
        <dbReference type="ARBA" id="ARBA00005701"/>
    </source>
</evidence>
<dbReference type="GO" id="GO:0034553">
    <property type="term" value="P:mitochondrial respiratory chain complex II assembly"/>
    <property type="evidence" value="ECO:0007669"/>
    <property type="project" value="TreeGrafter"/>
</dbReference>
<gene>
    <name evidence="4" type="ORF">MSPICULIGERA_LOCUS16659</name>
</gene>
<comment type="caution">
    <text evidence="4">The sequence shown here is derived from an EMBL/GenBank/DDBJ whole genome shotgun (WGS) entry which is preliminary data.</text>
</comment>
<accession>A0AA36G7C5</accession>
<keyword evidence="5" id="KW-1185">Reference proteome</keyword>
<feature type="region of interest" description="Disordered" evidence="3">
    <location>
        <begin position="181"/>
        <end position="213"/>
    </location>
</feature>
<dbReference type="PANTHER" id="PTHR28524">
    <property type="entry name" value="SUCCINATE DEHYDROGENASE ASSEMBLY FACTOR 4, MITOCHONDRIAL"/>
    <property type="match status" value="1"/>
</dbReference>
<dbReference type="GO" id="GO:0005739">
    <property type="term" value="C:mitochondrion"/>
    <property type="evidence" value="ECO:0007669"/>
    <property type="project" value="TreeGrafter"/>
</dbReference>
<evidence type="ECO:0000313" key="4">
    <source>
        <dbReference type="EMBL" id="CAJ0578401.1"/>
    </source>
</evidence>
<organism evidence="4 5">
    <name type="scientific">Mesorhabditis spiculigera</name>
    <dbReference type="NCBI Taxonomy" id="96644"/>
    <lineage>
        <taxon>Eukaryota</taxon>
        <taxon>Metazoa</taxon>
        <taxon>Ecdysozoa</taxon>
        <taxon>Nematoda</taxon>
        <taxon>Chromadorea</taxon>
        <taxon>Rhabditida</taxon>
        <taxon>Rhabditina</taxon>
        <taxon>Rhabditomorpha</taxon>
        <taxon>Rhabditoidea</taxon>
        <taxon>Rhabditidae</taxon>
        <taxon>Mesorhabditinae</taxon>
        <taxon>Mesorhabditis</taxon>
    </lineage>
</organism>
<evidence type="ECO:0000313" key="5">
    <source>
        <dbReference type="Proteomes" id="UP001177023"/>
    </source>
</evidence>
<name>A0AA36G7C5_9BILA</name>
<feature type="non-terminal residue" evidence="4">
    <location>
        <position position="213"/>
    </location>
</feature>
<dbReference type="Pfam" id="PF07896">
    <property type="entry name" value="DUF1674"/>
    <property type="match status" value="1"/>
</dbReference>
<protein>
    <recommendedName>
        <fullName evidence="2">Succinate dehydrogenase assembly factor 4, mitochondrial</fullName>
    </recommendedName>
</protein>
<feature type="compositionally biased region" description="Basic and acidic residues" evidence="3">
    <location>
        <begin position="200"/>
        <end position="213"/>
    </location>
</feature>
<comment type="similarity">
    <text evidence="1">Belongs to the SDHAF4 family.</text>
</comment>